<dbReference type="Proteomes" id="UP000754750">
    <property type="component" value="Unassembled WGS sequence"/>
</dbReference>
<dbReference type="InterPro" id="IPR011032">
    <property type="entry name" value="GroES-like_sf"/>
</dbReference>
<evidence type="ECO:0000313" key="6">
    <source>
        <dbReference type="EMBL" id="MBE6833798.1"/>
    </source>
</evidence>
<feature type="domain" description="Enoyl reductase (ER)" evidence="5">
    <location>
        <begin position="16"/>
        <end position="340"/>
    </location>
</feature>
<dbReference type="RefSeq" id="WP_020073555.1">
    <property type="nucleotide sequence ID" value="NZ_JBKWRC010000006.1"/>
</dbReference>
<dbReference type="AlphaFoldDB" id="A0A928KSC7"/>
<dbReference type="PANTHER" id="PTHR43401">
    <property type="entry name" value="L-THREONINE 3-DEHYDROGENASE"/>
    <property type="match status" value="1"/>
</dbReference>
<dbReference type="InterPro" id="IPR013149">
    <property type="entry name" value="ADH-like_C"/>
</dbReference>
<dbReference type="InterPro" id="IPR020843">
    <property type="entry name" value="ER"/>
</dbReference>
<gene>
    <name evidence="6" type="ORF">E7512_09500</name>
</gene>
<dbReference type="Gene3D" id="3.40.50.720">
    <property type="entry name" value="NAD(P)-binding Rossmann-like Domain"/>
    <property type="match status" value="1"/>
</dbReference>
<comment type="similarity">
    <text evidence="4">Belongs to the zinc-containing alcohol dehydrogenase family.</text>
</comment>
<reference evidence="6" key="1">
    <citation type="submission" date="2019-04" db="EMBL/GenBank/DDBJ databases">
        <title>Evolution of Biomass-Degrading Anaerobic Consortia Revealed by Metagenomics.</title>
        <authorList>
            <person name="Peng X."/>
        </authorList>
    </citation>
    <scope>NUCLEOTIDE SEQUENCE</scope>
    <source>
        <strain evidence="6">SIG551</strain>
    </source>
</reference>
<dbReference type="Pfam" id="PF08240">
    <property type="entry name" value="ADH_N"/>
    <property type="match status" value="1"/>
</dbReference>
<dbReference type="Gene3D" id="3.90.180.10">
    <property type="entry name" value="Medium-chain alcohol dehydrogenases, catalytic domain"/>
    <property type="match status" value="1"/>
</dbReference>
<name>A0A928KSC7_9FIRM</name>
<comment type="caution">
    <text evidence="6">The sequence shown here is derived from an EMBL/GenBank/DDBJ whole genome shotgun (WGS) entry which is preliminary data.</text>
</comment>
<organism evidence="6 7">
    <name type="scientific">Faecalispora sporosphaeroides</name>
    <dbReference type="NCBI Taxonomy" id="1549"/>
    <lineage>
        <taxon>Bacteria</taxon>
        <taxon>Bacillati</taxon>
        <taxon>Bacillota</taxon>
        <taxon>Clostridia</taxon>
        <taxon>Eubacteriales</taxon>
        <taxon>Oscillospiraceae</taxon>
        <taxon>Faecalispora</taxon>
    </lineage>
</organism>
<evidence type="ECO:0000256" key="2">
    <source>
        <dbReference type="ARBA" id="ARBA00022833"/>
    </source>
</evidence>
<proteinExistence type="inferred from homology"/>
<dbReference type="SMART" id="SM00829">
    <property type="entry name" value="PKS_ER"/>
    <property type="match status" value="1"/>
</dbReference>
<dbReference type="PROSITE" id="PS00059">
    <property type="entry name" value="ADH_ZINC"/>
    <property type="match status" value="1"/>
</dbReference>
<evidence type="ECO:0000256" key="4">
    <source>
        <dbReference type="RuleBase" id="RU361277"/>
    </source>
</evidence>
<evidence type="ECO:0000259" key="5">
    <source>
        <dbReference type="SMART" id="SM00829"/>
    </source>
</evidence>
<evidence type="ECO:0000256" key="1">
    <source>
        <dbReference type="ARBA" id="ARBA00022723"/>
    </source>
</evidence>
<dbReference type="GO" id="GO:0016491">
    <property type="term" value="F:oxidoreductase activity"/>
    <property type="evidence" value="ECO:0007669"/>
    <property type="project" value="UniProtKB-KW"/>
</dbReference>
<keyword evidence="3" id="KW-0560">Oxidoreductase</keyword>
<dbReference type="SUPFAM" id="SSF51735">
    <property type="entry name" value="NAD(P)-binding Rossmann-fold domains"/>
    <property type="match status" value="1"/>
</dbReference>
<keyword evidence="2 4" id="KW-0862">Zinc</keyword>
<dbReference type="Pfam" id="PF00107">
    <property type="entry name" value="ADH_zinc_N"/>
    <property type="match status" value="1"/>
</dbReference>
<dbReference type="EMBL" id="SVNY01000004">
    <property type="protein sequence ID" value="MBE6833798.1"/>
    <property type="molecule type" value="Genomic_DNA"/>
</dbReference>
<dbReference type="InterPro" id="IPR050129">
    <property type="entry name" value="Zn_alcohol_dh"/>
</dbReference>
<protein>
    <submittedName>
        <fullName evidence="6">Chitin-binding protein</fullName>
    </submittedName>
</protein>
<sequence length="342" mass="36722">MKEWNSRVGRVAEPMKTDFLQRTFSEPAEGQVLIRVVSSAVCGSDLHIFKGRHPAVPLPVTIGHEFSGDIVAVGPGVDGLCEGDRVTLEPCIVCGTCEACRRGNYGYCENISFSYRKGDGAMADYVMAQAEHVFRLPDDLSYHAGALIEPLSVATHAVRRADVRLGETVLVIGAGAIGLLIAAVCRKSGASQVIIADHSDARLKLALELGATAAVNSGKEPLEDVLHRLTGGKGVDKSFECVGLEATFVQAISSIRQNGLATIVGIFENPKISIPADLFVSREIRVQGAQGYCWDFPVAIELSRELNLEKLVTHVFPLDDLQKALETCLDRSAGSVKVLLEP</sequence>
<dbReference type="InterPro" id="IPR013154">
    <property type="entry name" value="ADH-like_N"/>
</dbReference>
<dbReference type="SUPFAM" id="SSF50129">
    <property type="entry name" value="GroES-like"/>
    <property type="match status" value="1"/>
</dbReference>
<accession>A0A928KSC7</accession>
<dbReference type="GO" id="GO:0008270">
    <property type="term" value="F:zinc ion binding"/>
    <property type="evidence" value="ECO:0007669"/>
    <property type="project" value="InterPro"/>
</dbReference>
<dbReference type="InterPro" id="IPR002328">
    <property type="entry name" value="ADH_Zn_CS"/>
</dbReference>
<evidence type="ECO:0000313" key="7">
    <source>
        <dbReference type="Proteomes" id="UP000754750"/>
    </source>
</evidence>
<keyword evidence="1 4" id="KW-0479">Metal-binding</keyword>
<evidence type="ECO:0000256" key="3">
    <source>
        <dbReference type="ARBA" id="ARBA00023002"/>
    </source>
</evidence>
<dbReference type="InterPro" id="IPR036291">
    <property type="entry name" value="NAD(P)-bd_dom_sf"/>
</dbReference>
<comment type="cofactor">
    <cofactor evidence="4">
        <name>Zn(2+)</name>
        <dbReference type="ChEBI" id="CHEBI:29105"/>
    </cofactor>
</comment>
<dbReference type="PANTHER" id="PTHR43401:SF2">
    <property type="entry name" value="L-THREONINE 3-DEHYDROGENASE"/>
    <property type="match status" value="1"/>
</dbReference>